<reference evidence="2 3" key="1">
    <citation type="submission" date="2020-10" db="EMBL/GenBank/DDBJ databases">
        <title>Novel species in genus Corynebacterium.</title>
        <authorList>
            <person name="Zhang G."/>
        </authorList>
    </citation>
    <scope>NUCLEOTIDE SEQUENCE [LARGE SCALE GENOMIC DNA]</scope>
    <source>
        <strain evidence="2 3">DSM 45110</strain>
    </source>
</reference>
<sequence length="277" mass="30072">MSISEVLNSTEEWPVNSVAAAAITPEGVTTTGDTSRVYPLASVSKLITAYAILMAAEEGAFALDDSVPAHLLPSFDGAPTYRELLSHASGIGFRDWEPEKPPQTKRIYSSAGYEVLARALEENTEIDFAEYVHEGICKPLGIEIKVEGSAGHGFSASLDSLTALSQEFLHPQLINMQTVEEACTPQYPDLAGIVPGYGRHDPCTWGLGFSLHGGKNPHWIGLEMPDDTAGHFGQSGTFLWIHRPTGRAGLVLTDEPFGPWAKERWAKFNDSLWVAMS</sequence>
<name>A0ABR9ZKG5_9CORY</name>
<protein>
    <submittedName>
        <fullName evidence="2">Beta-lactamase family protein</fullName>
    </submittedName>
</protein>
<dbReference type="SUPFAM" id="SSF56601">
    <property type="entry name" value="beta-lactamase/transpeptidase-like"/>
    <property type="match status" value="1"/>
</dbReference>
<dbReference type="InterPro" id="IPR050789">
    <property type="entry name" value="Diverse_Enzym_Activities"/>
</dbReference>
<gene>
    <name evidence="2" type="ORF">IRY30_07290</name>
</gene>
<keyword evidence="3" id="KW-1185">Reference proteome</keyword>
<comment type="caution">
    <text evidence="2">The sequence shown here is derived from an EMBL/GenBank/DDBJ whole genome shotgun (WGS) entry which is preliminary data.</text>
</comment>
<evidence type="ECO:0000313" key="2">
    <source>
        <dbReference type="EMBL" id="MBF4553882.1"/>
    </source>
</evidence>
<dbReference type="RefSeq" id="WP_194556771.1">
    <property type="nucleotide sequence ID" value="NZ_JADKMY010000002.1"/>
</dbReference>
<dbReference type="PANTHER" id="PTHR43283">
    <property type="entry name" value="BETA-LACTAMASE-RELATED"/>
    <property type="match status" value="1"/>
</dbReference>
<evidence type="ECO:0000313" key="3">
    <source>
        <dbReference type="Proteomes" id="UP000635902"/>
    </source>
</evidence>
<dbReference type="InterPro" id="IPR012338">
    <property type="entry name" value="Beta-lactam/transpept-like"/>
</dbReference>
<dbReference type="Pfam" id="PF00144">
    <property type="entry name" value="Beta-lactamase"/>
    <property type="match status" value="1"/>
</dbReference>
<accession>A0ABR9ZKG5</accession>
<evidence type="ECO:0000259" key="1">
    <source>
        <dbReference type="Pfam" id="PF00144"/>
    </source>
</evidence>
<proteinExistence type="predicted"/>
<dbReference type="Proteomes" id="UP000635902">
    <property type="component" value="Unassembled WGS sequence"/>
</dbReference>
<dbReference type="InterPro" id="IPR001466">
    <property type="entry name" value="Beta-lactam-related"/>
</dbReference>
<organism evidence="2 3">
    <name type="scientific">Corynebacterium suicordis DSM 45110</name>
    <dbReference type="NCBI Taxonomy" id="1121369"/>
    <lineage>
        <taxon>Bacteria</taxon>
        <taxon>Bacillati</taxon>
        <taxon>Actinomycetota</taxon>
        <taxon>Actinomycetes</taxon>
        <taxon>Mycobacteriales</taxon>
        <taxon>Corynebacteriaceae</taxon>
        <taxon>Corynebacterium</taxon>
    </lineage>
</organism>
<dbReference type="Gene3D" id="3.40.710.10">
    <property type="entry name" value="DD-peptidase/beta-lactamase superfamily"/>
    <property type="match status" value="1"/>
</dbReference>
<dbReference type="PANTHER" id="PTHR43283:SF15">
    <property type="entry name" value="CONSERVED PROTEIN"/>
    <property type="match status" value="1"/>
</dbReference>
<feature type="domain" description="Beta-lactamase-related" evidence="1">
    <location>
        <begin position="35"/>
        <end position="142"/>
    </location>
</feature>
<dbReference type="EMBL" id="JADKMY010000002">
    <property type="protein sequence ID" value="MBF4553882.1"/>
    <property type="molecule type" value="Genomic_DNA"/>
</dbReference>